<dbReference type="RefSeq" id="WP_069606793.1">
    <property type="nucleotide sequence ID" value="NZ_CP015217.1"/>
</dbReference>
<dbReference type="InterPro" id="IPR036770">
    <property type="entry name" value="Ankyrin_rpt-contain_sf"/>
</dbReference>
<evidence type="ECO:0000313" key="4">
    <source>
        <dbReference type="EMBL" id="AOP33556.1"/>
    </source>
</evidence>
<dbReference type="SUPFAM" id="SSF48403">
    <property type="entry name" value="Ankyrin repeat"/>
    <property type="match status" value="1"/>
</dbReference>
<dbReference type="OrthoDB" id="5622506at2"/>
<proteinExistence type="predicted"/>
<dbReference type="AlphaFoldDB" id="A0A1D7UVD4"/>
<dbReference type="Pfam" id="PF12796">
    <property type="entry name" value="Ank_2"/>
    <property type="match status" value="1"/>
</dbReference>
<organism evidence="4 5">
    <name type="scientific">Leptospira tipperaryensis</name>
    <dbReference type="NCBI Taxonomy" id="2564040"/>
    <lineage>
        <taxon>Bacteria</taxon>
        <taxon>Pseudomonadati</taxon>
        <taxon>Spirochaetota</taxon>
        <taxon>Spirochaetia</taxon>
        <taxon>Leptospirales</taxon>
        <taxon>Leptospiraceae</taxon>
        <taxon>Leptospira</taxon>
    </lineage>
</organism>
<dbReference type="EMBL" id="CP015217">
    <property type="protein sequence ID" value="AOP33556.1"/>
    <property type="molecule type" value="Genomic_DNA"/>
</dbReference>
<keyword evidence="2 3" id="KW-0040">ANK repeat</keyword>
<dbReference type="PROSITE" id="PS50297">
    <property type="entry name" value="ANK_REP_REGION"/>
    <property type="match status" value="1"/>
</dbReference>
<protein>
    <submittedName>
        <fullName evidence="4">Uncharacterized protein</fullName>
    </submittedName>
</protein>
<dbReference type="PROSITE" id="PS50088">
    <property type="entry name" value="ANK_REPEAT"/>
    <property type="match status" value="1"/>
</dbReference>
<evidence type="ECO:0000313" key="5">
    <source>
        <dbReference type="Proteomes" id="UP000094197"/>
    </source>
</evidence>
<dbReference type="PANTHER" id="PTHR24188:SF29">
    <property type="entry name" value="GH09064P"/>
    <property type="match status" value="1"/>
</dbReference>
<dbReference type="Gene3D" id="1.25.40.20">
    <property type="entry name" value="Ankyrin repeat-containing domain"/>
    <property type="match status" value="2"/>
</dbReference>
<dbReference type="Proteomes" id="UP000094197">
    <property type="component" value="Chromosome 1"/>
</dbReference>
<gene>
    <name evidence="4" type="ORF">A0128_06665</name>
</gene>
<dbReference type="KEGG" id="laj:A0128_06665"/>
<evidence type="ECO:0000256" key="1">
    <source>
        <dbReference type="ARBA" id="ARBA00022737"/>
    </source>
</evidence>
<evidence type="ECO:0000256" key="2">
    <source>
        <dbReference type="ARBA" id="ARBA00023043"/>
    </source>
</evidence>
<keyword evidence="1" id="KW-0677">Repeat</keyword>
<keyword evidence="5" id="KW-1185">Reference proteome</keyword>
<dbReference type="SMART" id="SM00248">
    <property type="entry name" value="ANK"/>
    <property type="match status" value="5"/>
</dbReference>
<name>A0A1D7UVD4_9LEPT</name>
<dbReference type="PANTHER" id="PTHR24188">
    <property type="entry name" value="ANKYRIN REPEAT PROTEIN"/>
    <property type="match status" value="1"/>
</dbReference>
<accession>A0A1D7UVD4</accession>
<evidence type="ECO:0000256" key="3">
    <source>
        <dbReference type="PROSITE-ProRule" id="PRU00023"/>
    </source>
</evidence>
<dbReference type="InterPro" id="IPR002110">
    <property type="entry name" value="Ankyrin_rpt"/>
</dbReference>
<feature type="repeat" description="ANK" evidence="3">
    <location>
        <begin position="91"/>
        <end position="123"/>
    </location>
</feature>
<reference evidence="4 5" key="1">
    <citation type="submission" date="2016-04" db="EMBL/GenBank/DDBJ databases">
        <title>Complete genome seqeunce of Leptospira alstonii serovar Room22.</title>
        <authorList>
            <person name="Nally J.E."/>
            <person name="Bayles D.O."/>
            <person name="Hurley D."/>
            <person name="Fanning S."/>
            <person name="McMahon B.J."/>
            <person name="Arent Z."/>
        </authorList>
    </citation>
    <scope>NUCLEOTIDE SEQUENCE [LARGE SCALE GENOMIC DNA]</scope>
    <source>
        <strain evidence="4 5">GWTS #1</strain>
    </source>
</reference>
<sequence>MDLTFAAYEGNLNQVKEMIRLGASVNAVDGCGDFPLYKANQIEIYKVLLENGANPNQQNRSGFTALMNARTAEQIGLLLENGANPNLRNEDGFTALMLHSYSGNIDMVRLLLENEADVTLRTNPPGSLSAFLQAMEEDNLEIMKLLVEYGVNLEEEDRAYESNTGETLLEAAISDETRSFIEACLK</sequence>